<dbReference type="AlphaFoldDB" id="A0A2H3CVM1"/>
<organism evidence="1 2">
    <name type="scientific">Armillaria gallica</name>
    <name type="common">Bulbous honey fungus</name>
    <name type="synonym">Armillaria bulbosa</name>
    <dbReference type="NCBI Taxonomy" id="47427"/>
    <lineage>
        <taxon>Eukaryota</taxon>
        <taxon>Fungi</taxon>
        <taxon>Dikarya</taxon>
        <taxon>Basidiomycota</taxon>
        <taxon>Agaricomycotina</taxon>
        <taxon>Agaricomycetes</taxon>
        <taxon>Agaricomycetidae</taxon>
        <taxon>Agaricales</taxon>
        <taxon>Marasmiineae</taxon>
        <taxon>Physalacriaceae</taxon>
        <taxon>Armillaria</taxon>
    </lineage>
</organism>
<dbReference type="EMBL" id="KZ293680">
    <property type="protein sequence ID" value="PBK87081.1"/>
    <property type="molecule type" value="Genomic_DNA"/>
</dbReference>
<dbReference type="OMA" id="PTINDWA"/>
<gene>
    <name evidence="1" type="ORF">ARMGADRAFT_1034979</name>
</gene>
<dbReference type="InParanoid" id="A0A2H3CVM1"/>
<protein>
    <submittedName>
        <fullName evidence="1">Uncharacterized protein</fullName>
    </submittedName>
</protein>
<name>A0A2H3CVM1_ARMGA</name>
<dbReference type="Proteomes" id="UP000217790">
    <property type="component" value="Unassembled WGS sequence"/>
</dbReference>
<evidence type="ECO:0000313" key="1">
    <source>
        <dbReference type="EMBL" id="PBK87081.1"/>
    </source>
</evidence>
<proteinExistence type="predicted"/>
<evidence type="ECO:0000313" key="2">
    <source>
        <dbReference type="Proteomes" id="UP000217790"/>
    </source>
</evidence>
<dbReference type="STRING" id="47427.A0A2H3CVM1"/>
<sequence length="574" mass="62483">MYYNERVLPCVITEAESHGVACNCLQLVKEMTQHAWDNESPEIKASVMEQIEKEKVLIEAMKEGTLMITLLDADKIIIIESLQSELEIVFAHIGQFIDWGFIIIGGGWDPWYGKVRTNRYNYGCKGTNSRDFIRTFDENVISGCNPGEKAHTGKRTEMPKESVANDAPLLTQSVTPPPPSVHAAAASLTNGFNGCFDELCSVATASLINIFTIVQAIDNGFNGCFNKLCAIAAAFLTYLPSVQRAFNGLSSLDDLQVWLTSWDGQVAPSVDQPVLEAYNLPGMYKFSNNLPSSLATSFDTNLDLDLDYRQPMSDISWDFSMSSDQPTIGDLGTIKPANGNAISSISNQTLLMLQDMFTAPMQTPAVVVVPSSALSVMSSVTVPTVTANPSSALSATSSATVPTVTASALSAMSITSASSATSALSVMSLVTTKDRLVPLPEVSNVPHPLRKCKPPPPKEVMTLSVTGREPGPPKRISDYASLMQDISLGVLWSHLILQWNELELDMWKNEASSVPPTINDWAIFAPGDAPQMHGLVTVVFGLFWWGHASEIQDLWLRMVTDMTKMIETIANQES</sequence>
<keyword evidence="2" id="KW-1185">Reference proteome</keyword>
<accession>A0A2H3CVM1</accession>
<reference evidence="2" key="1">
    <citation type="journal article" date="2017" name="Nat. Ecol. Evol.">
        <title>Genome expansion and lineage-specific genetic innovations in the forest pathogenic fungi Armillaria.</title>
        <authorList>
            <person name="Sipos G."/>
            <person name="Prasanna A.N."/>
            <person name="Walter M.C."/>
            <person name="O'Connor E."/>
            <person name="Balint B."/>
            <person name="Krizsan K."/>
            <person name="Kiss B."/>
            <person name="Hess J."/>
            <person name="Varga T."/>
            <person name="Slot J."/>
            <person name="Riley R."/>
            <person name="Boka B."/>
            <person name="Rigling D."/>
            <person name="Barry K."/>
            <person name="Lee J."/>
            <person name="Mihaltcheva S."/>
            <person name="LaButti K."/>
            <person name="Lipzen A."/>
            <person name="Waldron R."/>
            <person name="Moloney N.M."/>
            <person name="Sperisen C."/>
            <person name="Kredics L."/>
            <person name="Vagvoelgyi C."/>
            <person name="Patrignani A."/>
            <person name="Fitzpatrick D."/>
            <person name="Nagy I."/>
            <person name="Doyle S."/>
            <person name="Anderson J.B."/>
            <person name="Grigoriev I.V."/>
            <person name="Gueldener U."/>
            <person name="Muensterkoetter M."/>
            <person name="Nagy L.G."/>
        </authorList>
    </citation>
    <scope>NUCLEOTIDE SEQUENCE [LARGE SCALE GENOMIC DNA]</scope>
    <source>
        <strain evidence="2">Ar21-2</strain>
    </source>
</reference>